<dbReference type="GO" id="GO:0016020">
    <property type="term" value="C:membrane"/>
    <property type="evidence" value="ECO:0007669"/>
    <property type="project" value="UniProtKB-SubCell"/>
</dbReference>
<comment type="subcellular location">
    <subcellularLocation>
        <location evidence="1">Membrane</location>
        <topology evidence="1">Multi-pass membrane protein</topology>
    </subcellularLocation>
</comment>
<comment type="caution">
    <text evidence="8">The sequence shown here is derived from an EMBL/GenBank/DDBJ whole genome shotgun (WGS) entry which is preliminary data.</text>
</comment>
<evidence type="ECO:0000256" key="1">
    <source>
        <dbReference type="ARBA" id="ARBA00004141"/>
    </source>
</evidence>
<feature type="region of interest" description="Disordered" evidence="5">
    <location>
        <begin position="126"/>
        <end position="381"/>
    </location>
</feature>
<organism evidence="8 9">
    <name type="scientific">Acanthopleuribacter pedis</name>
    <dbReference type="NCBI Taxonomy" id="442870"/>
    <lineage>
        <taxon>Bacteria</taxon>
        <taxon>Pseudomonadati</taxon>
        <taxon>Acidobacteriota</taxon>
        <taxon>Holophagae</taxon>
        <taxon>Acanthopleuribacterales</taxon>
        <taxon>Acanthopleuribacteraceae</taxon>
        <taxon>Acanthopleuribacter</taxon>
    </lineage>
</organism>
<dbReference type="InterPro" id="IPR000253">
    <property type="entry name" value="FHA_dom"/>
</dbReference>
<evidence type="ECO:0000256" key="6">
    <source>
        <dbReference type="SAM" id="Phobius"/>
    </source>
</evidence>
<evidence type="ECO:0000256" key="3">
    <source>
        <dbReference type="ARBA" id="ARBA00022989"/>
    </source>
</evidence>
<dbReference type="Pfam" id="PF00498">
    <property type="entry name" value="FHA"/>
    <property type="match status" value="1"/>
</dbReference>
<dbReference type="SUPFAM" id="SSF49879">
    <property type="entry name" value="SMAD/FHA domain"/>
    <property type="match status" value="1"/>
</dbReference>
<feature type="compositionally biased region" description="Pro residues" evidence="5">
    <location>
        <begin position="313"/>
        <end position="326"/>
    </location>
</feature>
<evidence type="ECO:0000256" key="2">
    <source>
        <dbReference type="ARBA" id="ARBA00022692"/>
    </source>
</evidence>
<keyword evidence="4 6" id="KW-0472">Membrane</keyword>
<proteinExistence type="predicted"/>
<feature type="compositionally biased region" description="Pro residues" evidence="5">
    <location>
        <begin position="229"/>
        <end position="251"/>
    </location>
</feature>
<feature type="transmembrane region" description="Helical" evidence="6">
    <location>
        <begin position="420"/>
        <end position="440"/>
    </location>
</feature>
<feature type="compositionally biased region" description="Pro residues" evidence="5">
    <location>
        <begin position="338"/>
        <end position="353"/>
    </location>
</feature>
<feature type="compositionally biased region" description="Pro residues" evidence="5">
    <location>
        <begin position="173"/>
        <end position="198"/>
    </location>
</feature>
<dbReference type="InterPro" id="IPR008984">
    <property type="entry name" value="SMAD_FHA_dom_sf"/>
</dbReference>
<reference evidence="8" key="1">
    <citation type="submission" date="2021-03" db="EMBL/GenBank/DDBJ databases">
        <authorList>
            <person name="Wang G."/>
        </authorList>
    </citation>
    <scope>NUCLEOTIDE SEQUENCE</scope>
    <source>
        <strain evidence="8">KCTC 12899</strain>
    </source>
</reference>
<feature type="domain" description="FHA" evidence="7">
    <location>
        <begin position="25"/>
        <end position="74"/>
    </location>
</feature>
<feature type="compositionally biased region" description="Basic and acidic residues" evidence="5">
    <location>
        <begin position="135"/>
        <end position="145"/>
    </location>
</feature>
<evidence type="ECO:0000313" key="8">
    <source>
        <dbReference type="EMBL" id="MBO1320103.1"/>
    </source>
</evidence>
<keyword evidence="2 6" id="KW-0812">Transmembrane</keyword>
<dbReference type="EMBL" id="JAFREP010000015">
    <property type="protein sequence ID" value="MBO1320103.1"/>
    <property type="molecule type" value="Genomic_DNA"/>
</dbReference>
<dbReference type="CDD" id="cd00060">
    <property type="entry name" value="FHA"/>
    <property type="match status" value="1"/>
</dbReference>
<dbReference type="InterPro" id="IPR050923">
    <property type="entry name" value="Cell_Proc_Reg/RNA_Proc"/>
</dbReference>
<dbReference type="SMART" id="SM00240">
    <property type="entry name" value="FHA"/>
    <property type="match status" value="1"/>
</dbReference>
<evidence type="ECO:0000313" key="9">
    <source>
        <dbReference type="Proteomes" id="UP000664417"/>
    </source>
</evidence>
<evidence type="ECO:0000256" key="4">
    <source>
        <dbReference type="ARBA" id="ARBA00023136"/>
    </source>
</evidence>
<dbReference type="AlphaFoldDB" id="A0A8J7U378"/>
<keyword evidence="3 6" id="KW-1133">Transmembrane helix</keyword>
<feature type="compositionally biased region" description="Acidic residues" evidence="5">
    <location>
        <begin position="209"/>
        <end position="222"/>
    </location>
</feature>
<feature type="compositionally biased region" description="Low complexity" evidence="5">
    <location>
        <begin position="158"/>
        <end position="172"/>
    </location>
</feature>
<name>A0A8J7U378_9BACT</name>
<evidence type="ECO:0000256" key="5">
    <source>
        <dbReference type="SAM" id="MobiDB-lite"/>
    </source>
</evidence>
<dbReference type="Gene3D" id="2.60.200.20">
    <property type="match status" value="1"/>
</dbReference>
<sequence>MSKSVLRRKNSDGSTEDFELAKPVTTIGRSRSNDIVINDTSVSRLHVRIENRNGQFFILDNNSSNGTFLNKKKIGEAPIRAGDQLVTGRISFDFMELEAPAVAAEESATATLPTLDSNQALHYVKSTRPMQALPPDHDRTLRSGESDDPFWTPPPSPAAASQSAPAHVAPPTAASPPPPSPAVASTPPPPPTASPPPGGAGGAPGQDAPFDESLLEWDDSALDDLGKTTPPPSAPPRHPAPPPMAASPPSPAAMGDAPYQEFDLAESEAPTAPPQPAPQGRFPLPQPGDGTGQTAAAPPPPPAGGAPQGRFPLPVPGVGPDQPPAPEAGAAPKGRFPLPVPGADPEPPPPPAASPQSVPQPEASGAPSIFDNAGPAASGKWVPAEPTPRMMAFGIDVGVAIAVQIPGWILGFIWGPLGTIWGLLAMVALLAHPIVGWLRFGKTIGKYVMKLKVIEESHPRAPGIGPQAIAFRMLVTAFTLGVSFLFIFKGPEFRTLHDKIAGTKVIKDP</sequence>
<evidence type="ECO:0000259" key="7">
    <source>
        <dbReference type="PROSITE" id="PS50006"/>
    </source>
</evidence>
<dbReference type="Proteomes" id="UP000664417">
    <property type="component" value="Unassembled WGS sequence"/>
</dbReference>
<feature type="transmembrane region" description="Helical" evidence="6">
    <location>
        <begin position="390"/>
        <end position="414"/>
    </location>
</feature>
<gene>
    <name evidence="8" type="ORF">J3U88_16630</name>
</gene>
<dbReference type="PROSITE" id="PS50006">
    <property type="entry name" value="FHA_DOMAIN"/>
    <property type="match status" value="1"/>
</dbReference>
<dbReference type="PANTHER" id="PTHR23308">
    <property type="entry name" value="NUCLEAR INHIBITOR OF PROTEIN PHOSPHATASE-1"/>
    <property type="match status" value="1"/>
</dbReference>
<dbReference type="Pfam" id="PF06271">
    <property type="entry name" value="RDD"/>
    <property type="match status" value="1"/>
</dbReference>
<feature type="transmembrane region" description="Helical" evidence="6">
    <location>
        <begin position="469"/>
        <end position="488"/>
    </location>
</feature>
<dbReference type="InterPro" id="IPR010432">
    <property type="entry name" value="RDD"/>
</dbReference>
<keyword evidence="9" id="KW-1185">Reference proteome</keyword>
<accession>A0A8J7U378</accession>
<feature type="compositionally biased region" description="Low complexity" evidence="5">
    <location>
        <begin position="354"/>
        <end position="363"/>
    </location>
</feature>
<protein>
    <submittedName>
        <fullName evidence="8">FHA domain-containing protein</fullName>
    </submittedName>
</protein>
<dbReference type="RefSeq" id="WP_207860055.1">
    <property type="nucleotide sequence ID" value="NZ_JAFREP010000015.1"/>
</dbReference>